<dbReference type="CDD" id="cd04600">
    <property type="entry name" value="CBS_pair_HPP_assoc"/>
    <property type="match status" value="1"/>
</dbReference>
<feature type="domain" description="CBS" evidence="3">
    <location>
        <begin position="325"/>
        <end position="381"/>
    </location>
</feature>
<keyword evidence="5" id="KW-1185">Reference proteome</keyword>
<keyword evidence="1" id="KW-0129">CBS domain</keyword>
<dbReference type="SUPFAM" id="SSF54631">
    <property type="entry name" value="CBS-domain pair"/>
    <property type="match status" value="1"/>
</dbReference>
<keyword evidence="2" id="KW-0472">Membrane</keyword>
<protein>
    <submittedName>
        <fullName evidence="4">HPP family protein</fullName>
    </submittedName>
</protein>
<evidence type="ECO:0000256" key="1">
    <source>
        <dbReference type="PROSITE-ProRule" id="PRU00703"/>
    </source>
</evidence>
<evidence type="ECO:0000313" key="4">
    <source>
        <dbReference type="EMBL" id="MDO1583655.1"/>
    </source>
</evidence>
<dbReference type="Gene3D" id="3.10.580.10">
    <property type="entry name" value="CBS-domain"/>
    <property type="match status" value="1"/>
</dbReference>
<dbReference type="InterPro" id="IPR000644">
    <property type="entry name" value="CBS_dom"/>
</dbReference>
<dbReference type="EMBL" id="JAUKWQ010000005">
    <property type="protein sequence ID" value="MDO1583655.1"/>
    <property type="molecule type" value="Genomic_DNA"/>
</dbReference>
<gene>
    <name evidence="4" type="ORF">Q2T52_16330</name>
</gene>
<proteinExistence type="predicted"/>
<dbReference type="PANTHER" id="PTHR33741">
    <property type="entry name" value="TRANSMEMBRANE PROTEIN DDB_G0269096-RELATED"/>
    <property type="match status" value="1"/>
</dbReference>
<dbReference type="InterPro" id="IPR007065">
    <property type="entry name" value="HPP"/>
</dbReference>
<organism evidence="4 5">
    <name type="scientific">Rhizobium oryzicola</name>
    <dbReference type="NCBI Taxonomy" id="1232668"/>
    <lineage>
        <taxon>Bacteria</taxon>
        <taxon>Pseudomonadati</taxon>
        <taxon>Pseudomonadota</taxon>
        <taxon>Alphaproteobacteria</taxon>
        <taxon>Hyphomicrobiales</taxon>
        <taxon>Rhizobiaceae</taxon>
        <taxon>Rhizobium/Agrobacterium group</taxon>
        <taxon>Rhizobium</taxon>
    </lineage>
</organism>
<comment type="caution">
    <text evidence="4">The sequence shown here is derived from an EMBL/GenBank/DDBJ whole genome shotgun (WGS) entry which is preliminary data.</text>
</comment>
<evidence type="ECO:0000259" key="3">
    <source>
        <dbReference type="PROSITE" id="PS51371"/>
    </source>
</evidence>
<dbReference type="RefSeq" id="WP_302077859.1">
    <property type="nucleotide sequence ID" value="NZ_JAUKWQ010000005.1"/>
</dbReference>
<dbReference type="Pfam" id="PF04982">
    <property type="entry name" value="TM_HPP"/>
    <property type="match status" value="1"/>
</dbReference>
<dbReference type="PROSITE" id="PS51371">
    <property type="entry name" value="CBS"/>
    <property type="match status" value="2"/>
</dbReference>
<accession>A0ABT8SZF1</accession>
<keyword evidence="2" id="KW-1133">Transmembrane helix</keyword>
<keyword evidence="2" id="KW-0812">Transmembrane</keyword>
<feature type="transmembrane region" description="Helical" evidence="2">
    <location>
        <begin position="143"/>
        <end position="163"/>
    </location>
</feature>
<feature type="domain" description="CBS" evidence="3">
    <location>
        <begin position="242"/>
        <end position="300"/>
    </location>
</feature>
<dbReference type="PANTHER" id="PTHR33741:SF5">
    <property type="entry name" value="TRANSMEMBRANE PROTEIN DDB_G0269096-RELATED"/>
    <property type="match status" value="1"/>
</dbReference>
<evidence type="ECO:0000256" key="2">
    <source>
        <dbReference type="SAM" id="Phobius"/>
    </source>
</evidence>
<dbReference type="InterPro" id="IPR046342">
    <property type="entry name" value="CBS_dom_sf"/>
</dbReference>
<reference evidence="4" key="2">
    <citation type="submission" date="2023-07" db="EMBL/GenBank/DDBJ databases">
        <authorList>
            <person name="Sun H."/>
        </authorList>
    </citation>
    <scope>NUCLEOTIDE SEQUENCE</scope>
    <source>
        <strain evidence="4">05753</strain>
    </source>
</reference>
<dbReference type="InterPro" id="IPR058581">
    <property type="entry name" value="TM_HPP"/>
</dbReference>
<dbReference type="Pfam" id="PF00571">
    <property type="entry name" value="CBS"/>
    <property type="match status" value="2"/>
</dbReference>
<reference evidence="4" key="1">
    <citation type="journal article" date="2015" name="Int. J. Syst. Evol. Microbiol.">
        <title>Rhizobium oryzicola sp. nov., potential plant-growth-promoting endophytic bacteria isolated from rice roots.</title>
        <authorList>
            <person name="Zhang X.X."/>
            <person name="Gao J.S."/>
            <person name="Cao Y.H."/>
            <person name="Sheirdil R.A."/>
            <person name="Wang X.C."/>
            <person name="Zhang L."/>
        </authorList>
    </citation>
    <scope>NUCLEOTIDE SEQUENCE</scope>
    <source>
        <strain evidence="4">05753</strain>
    </source>
</reference>
<evidence type="ECO:0000313" key="5">
    <source>
        <dbReference type="Proteomes" id="UP001169006"/>
    </source>
</evidence>
<feature type="transmembrane region" description="Helical" evidence="2">
    <location>
        <begin position="82"/>
        <end position="113"/>
    </location>
</feature>
<sequence length="381" mass="40670">MLSSLRGLLPDTAPVSPRERIRSGSTALIGILLTGLIGSAAASYLPGFPALVAPMGASAVLLFAVPSSPLAQPWSILGGNMLAALVGVTTAAFIPHLYLAAAVAAGVAIAMMMTFRCLHPPSGAIALTAVLGGPAIHDLGYGFVLWPVLGNSLLLLGMALALNKLSGRTYPHRIRSTPVQHGTQDPAPIQRIGFTSTDLDEVLEDYDEFLDINREDLETILRRTELKSYRRRASHTDCASIMSRDVVAVAPDTTLKEAHELMRRHHFHALPVTNDRAEVVGIITHGDFLNKPTWTGGRPRIGFMQRLRLALSGASAPNDTVKDIMTFPVKTVQPETPIADAIILFAEQGVHDLPVVRDNNKLAGIVSQSDALVAMLADKAA</sequence>
<feature type="transmembrane region" description="Helical" evidence="2">
    <location>
        <begin position="26"/>
        <end position="45"/>
    </location>
</feature>
<dbReference type="Proteomes" id="UP001169006">
    <property type="component" value="Unassembled WGS sequence"/>
</dbReference>
<name>A0ABT8SZF1_9HYPH</name>
<dbReference type="SMART" id="SM00116">
    <property type="entry name" value="CBS"/>
    <property type="match status" value="2"/>
</dbReference>